<proteinExistence type="predicted"/>
<reference evidence="1 2" key="1">
    <citation type="journal article" date="2018" name="Biotechnol. Adv.">
        <title>Improved genomic resources and new bioinformatic workflow for the carcinogenic parasite Clonorchis sinensis: Biotechnological implications.</title>
        <authorList>
            <person name="Wang D."/>
            <person name="Korhonen P.K."/>
            <person name="Gasser R.B."/>
            <person name="Young N.D."/>
        </authorList>
    </citation>
    <scope>NUCLEOTIDE SEQUENCE [LARGE SCALE GENOMIC DNA]</scope>
    <source>
        <strain evidence="1">Cs-k2</strain>
    </source>
</reference>
<name>A0A8T1M778_CLOSI</name>
<protein>
    <submittedName>
        <fullName evidence="1">Uncharacterized protein</fullName>
    </submittedName>
</protein>
<sequence>MQCALLLPEFADQLTWSKCKDIRPILRTDLPRLIKDASYSVAAHLAVTADLLEKTIQSWFKKTYRKLRREMAVLRRINKNQWLLYYYYHQYIYIFARMQHVVLITTRLVIR</sequence>
<evidence type="ECO:0000313" key="2">
    <source>
        <dbReference type="Proteomes" id="UP000286415"/>
    </source>
</evidence>
<reference evidence="1 2" key="2">
    <citation type="journal article" date="2021" name="Genomics">
        <title>High-quality reference genome for Clonorchis sinensis.</title>
        <authorList>
            <person name="Young N.D."/>
            <person name="Stroehlein A.J."/>
            <person name="Kinkar L."/>
            <person name="Wang T."/>
            <person name="Sohn W.M."/>
            <person name="Chang B.C.H."/>
            <person name="Kaur P."/>
            <person name="Weisz D."/>
            <person name="Dudchenko O."/>
            <person name="Aiden E.L."/>
            <person name="Korhonen P.K."/>
            <person name="Gasser R.B."/>
        </authorList>
    </citation>
    <scope>NUCLEOTIDE SEQUENCE [LARGE SCALE GENOMIC DNA]</scope>
    <source>
        <strain evidence="1">Cs-k2</strain>
    </source>
</reference>
<keyword evidence="2" id="KW-1185">Reference proteome</keyword>
<evidence type="ECO:0000313" key="1">
    <source>
        <dbReference type="EMBL" id="KAG5445267.1"/>
    </source>
</evidence>
<comment type="caution">
    <text evidence="1">The sequence shown here is derived from an EMBL/GenBank/DDBJ whole genome shotgun (WGS) entry which is preliminary data.</text>
</comment>
<dbReference type="EMBL" id="NIRI02000056">
    <property type="protein sequence ID" value="KAG5445267.1"/>
    <property type="molecule type" value="Genomic_DNA"/>
</dbReference>
<accession>A0A8T1M778</accession>
<dbReference type="AlphaFoldDB" id="A0A8T1M778"/>
<gene>
    <name evidence="1" type="ORF">CSKR_204087</name>
</gene>
<dbReference type="Proteomes" id="UP000286415">
    <property type="component" value="Unassembled WGS sequence"/>
</dbReference>
<organism evidence="1 2">
    <name type="scientific">Clonorchis sinensis</name>
    <name type="common">Chinese liver fluke</name>
    <dbReference type="NCBI Taxonomy" id="79923"/>
    <lineage>
        <taxon>Eukaryota</taxon>
        <taxon>Metazoa</taxon>
        <taxon>Spiralia</taxon>
        <taxon>Lophotrochozoa</taxon>
        <taxon>Platyhelminthes</taxon>
        <taxon>Trematoda</taxon>
        <taxon>Digenea</taxon>
        <taxon>Opisthorchiida</taxon>
        <taxon>Opisthorchiata</taxon>
        <taxon>Opisthorchiidae</taxon>
        <taxon>Clonorchis</taxon>
    </lineage>
</organism>